<dbReference type="HAMAP" id="MF_00675">
    <property type="entry name" value="UxaC"/>
    <property type="match status" value="1"/>
</dbReference>
<evidence type="ECO:0000313" key="11">
    <source>
        <dbReference type="Proteomes" id="UP001341297"/>
    </source>
</evidence>
<comment type="catalytic activity">
    <reaction evidence="7">
        <text>aldehydo-D-galacturonate = keto-D-tagaturonate</text>
        <dbReference type="Rhea" id="RHEA:27702"/>
        <dbReference type="ChEBI" id="CHEBI:12952"/>
        <dbReference type="ChEBI" id="CHEBI:17886"/>
    </reaction>
</comment>
<dbReference type="Proteomes" id="UP000036168">
    <property type="component" value="Unassembled WGS sequence"/>
</dbReference>
<dbReference type="GO" id="GO:0019698">
    <property type="term" value="P:D-galacturonate catabolic process"/>
    <property type="evidence" value="ECO:0007669"/>
    <property type="project" value="TreeGrafter"/>
</dbReference>
<accession>A0A0J6HAL7</accession>
<dbReference type="PATRIC" id="fig|1664069.3.peg.4922"/>
<evidence type="ECO:0000256" key="7">
    <source>
        <dbReference type="HAMAP-Rule" id="MF_00675"/>
    </source>
</evidence>
<dbReference type="EMBL" id="JARRTL010000011">
    <property type="protein sequence ID" value="MEC0485884.1"/>
    <property type="molecule type" value="Genomic_DNA"/>
</dbReference>
<dbReference type="InterPro" id="IPR032466">
    <property type="entry name" value="Metal_Hydrolase"/>
</dbReference>
<dbReference type="STRING" id="1664069.BGLY_3906"/>
<reference evidence="9 11" key="3">
    <citation type="submission" date="2023-03" db="EMBL/GenBank/DDBJ databases">
        <title>Agriculturally important microbes genome sequencing.</title>
        <authorList>
            <person name="Dunlap C."/>
        </authorList>
    </citation>
    <scope>NUCLEOTIDE SEQUENCE [LARGE SCALE GENOMIC DNA]</scope>
    <source>
        <strain evidence="9 11">CBP-3203</strain>
    </source>
</reference>
<dbReference type="Pfam" id="PF02614">
    <property type="entry name" value="UxaC"/>
    <property type="match status" value="1"/>
</dbReference>
<reference evidence="8 10" key="1">
    <citation type="journal article" date="2015" name="Int. J. Syst. Evol. Microbiol.">
        <title>Bacillus glycinifermentans sp. nov., isolated from fermented soybean paste.</title>
        <authorList>
            <person name="Kim S.J."/>
            <person name="Dunlap C.A."/>
            <person name="Kwon S.W."/>
            <person name="Rooney A.P."/>
        </authorList>
    </citation>
    <scope>NUCLEOTIDE SEQUENCE [LARGE SCALE GENOMIC DNA]</scope>
    <source>
        <strain evidence="8 10">GO-13</strain>
    </source>
</reference>
<dbReference type="EC" id="5.3.1.12" evidence="4 7"/>
<evidence type="ECO:0000313" key="10">
    <source>
        <dbReference type="Proteomes" id="UP000036168"/>
    </source>
</evidence>
<keyword evidence="11" id="KW-1185">Reference proteome</keyword>
<reference evidence="8" key="2">
    <citation type="submission" date="2015-10" db="EMBL/GenBank/DDBJ databases">
        <authorList>
            <person name="Gilbert D.G."/>
        </authorList>
    </citation>
    <scope>NUCLEOTIDE SEQUENCE</scope>
    <source>
        <strain evidence="8">GO-13</strain>
    </source>
</reference>
<evidence type="ECO:0000256" key="1">
    <source>
        <dbReference type="ARBA" id="ARBA00001165"/>
    </source>
</evidence>
<name>A0A0J6HAL7_9BACI</name>
<gene>
    <name evidence="7 9" type="primary">uxaC</name>
    <name evidence="8" type="ORF">AB447_203440</name>
    <name evidence="9" type="ORF">P8828_13750</name>
</gene>
<protein>
    <recommendedName>
        <fullName evidence="5 7">Uronate isomerase</fullName>
        <ecNumber evidence="4 7">5.3.1.12</ecNumber>
    </recommendedName>
    <alternativeName>
        <fullName evidence="7">Glucuronate isomerase</fullName>
    </alternativeName>
    <alternativeName>
        <fullName evidence="7">Uronic isomerase</fullName>
    </alternativeName>
</protein>
<dbReference type="InterPro" id="IPR003766">
    <property type="entry name" value="Uronate_isomerase"/>
</dbReference>
<dbReference type="Gene3D" id="1.10.2020.10">
    <property type="entry name" value="uronate isomerase, domain 2, chain A"/>
    <property type="match status" value="1"/>
</dbReference>
<sequence length="473" mass="53813">MKAFLADDFLLTNDTAAKLYHEYAKGMPIIDYHCHLSPKEIFENKTFKNITEAWLYGDHYKWRAMRANGIAEEYITGNASDEEKFNAWAKTVPMTIGNPLYHWTHLELRRFFGVYELLDEKSAPAIWSNVNEQLNGAGFGARDLIEKSNVETVVTTDDPTDSLEYHLKLKNDDFRVSVLPGFRPDKALEINQEGFTGWVEKLEEASGIAISGYADFLEALKNRIEFFHEAGGRISDHAINQMTYTDTDEKEVRPIFAKAMNGETVTPEEETAFKSFTLHVLGACYAEKGWAMQLHINALRNNSSKMYARLGPDTGYDAINDQDIAKPLCRFLDSLDRIDALPKTILYSLNPRDNVVISSLAGSFQDGRVPGKIQHGTAWWFNDTKDGMHEQMKSLANIGLLSRFIGMLTDSRSFLSYTRHEYFRRLLCDVIGGWAENGEAPDDLELLGRIVKGISYENAKQYFQFEVKDRLKA</sequence>
<dbReference type="OrthoDB" id="9766564at2"/>
<comment type="similarity">
    <text evidence="3 7">Belongs to the metallo-dependent hydrolases superfamily. Uronate isomerase family.</text>
</comment>
<dbReference type="AlphaFoldDB" id="A0A0J6HAL7"/>
<dbReference type="PANTHER" id="PTHR30068">
    <property type="entry name" value="URONATE ISOMERASE"/>
    <property type="match status" value="1"/>
</dbReference>
<dbReference type="NCBIfam" id="NF002794">
    <property type="entry name" value="PRK02925.1"/>
    <property type="match status" value="1"/>
</dbReference>
<dbReference type="UniPathway" id="UPA00246"/>
<evidence type="ECO:0000256" key="6">
    <source>
        <dbReference type="ARBA" id="ARBA00023235"/>
    </source>
</evidence>
<keyword evidence="6 7" id="KW-0413">Isomerase</keyword>
<evidence type="ECO:0000256" key="4">
    <source>
        <dbReference type="ARBA" id="ARBA00012546"/>
    </source>
</evidence>
<comment type="caution">
    <text evidence="8">The sequence shown here is derived from an EMBL/GenBank/DDBJ whole genome shotgun (WGS) entry which is preliminary data.</text>
</comment>
<dbReference type="EMBL" id="LECW02000012">
    <property type="protein sequence ID" value="KRT94352.1"/>
    <property type="molecule type" value="Genomic_DNA"/>
</dbReference>
<dbReference type="GO" id="GO:0008880">
    <property type="term" value="F:glucuronate isomerase activity"/>
    <property type="evidence" value="ECO:0007669"/>
    <property type="project" value="UniProtKB-UniRule"/>
</dbReference>
<dbReference type="Gene3D" id="3.20.20.140">
    <property type="entry name" value="Metal-dependent hydrolases"/>
    <property type="match status" value="1"/>
</dbReference>
<comment type="catalytic activity">
    <reaction evidence="1 7">
        <text>D-glucuronate = D-fructuronate</text>
        <dbReference type="Rhea" id="RHEA:13049"/>
        <dbReference type="ChEBI" id="CHEBI:58720"/>
        <dbReference type="ChEBI" id="CHEBI:59863"/>
        <dbReference type="EC" id="5.3.1.12"/>
    </reaction>
</comment>
<proteinExistence type="inferred from homology"/>
<evidence type="ECO:0000256" key="2">
    <source>
        <dbReference type="ARBA" id="ARBA00004892"/>
    </source>
</evidence>
<evidence type="ECO:0000256" key="3">
    <source>
        <dbReference type="ARBA" id="ARBA00008397"/>
    </source>
</evidence>
<evidence type="ECO:0000313" key="8">
    <source>
        <dbReference type="EMBL" id="KRT94352.1"/>
    </source>
</evidence>
<dbReference type="PANTHER" id="PTHR30068:SF4">
    <property type="entry name" value="URONATE ISOMERASE"/>
    <property type="match status" value="1"/>
</dbReference>
<dbReference type="RefSeq" id="WP_048406922.1">
    <property type="nucleotide sequence ID" value="NZ_CP023481.1"/>
</dbReference>
<dbReference type="SUPFAM" id="SSF51556">
    <property type="entry name" value="Metallo-dependent hydrolases"/>
    <property type="match status" value="1"/>
</dbReference>
<evidence type="ECO:0000256" key="5">
    <source>
        <dbReference type="ARBA" id="ARBA00020555"/>
    </source>
</evidence>
<organism evidence="8 10">
    <name type="scientific">Bacillus glycinifermentans</name>
    <dbReference type="NCBI Taxonomy" id="1664069"/>
    <lineage>
        <taxon>Bacteria</taxon>
        <taxon>Bacillati</taxon>
        <taxon>Bacillota</taxon>
        <taxon>Bacilli</taxon>
        <taxon>Bacillales</taxon>
        <taxon>Bacillaceae</taxon>
        <taxon>Bacillus</taxon>
    </lineage>
</organism>
<dbReference type="GO" id="GO:0042840">
    <property type="term" value="P:D-glucuronate catabolic process"/>
    <property type="evidence" value="ECO:0007669"/>
    <property type="project" value="TreeGrafter"/>
</dbReference>
<dbReference type="Proteomes" id="UP001341297">
    <property type="component" value="Unassembled WGS sequence"/>
</dbReference>
<evidence type="ECO:0000313" key="9">
    <source>
        <dbReference type="EMBL" id="MEC0485884.1"/>
    </source>
</evidence>
<comment type="pathway">
    <text evidence="2 7">Carbohydrate metabolism; pentose and glucuronate interconversion.</text>
</comment>